<feature type="region of interest" description="Disordered" evidence="1">
    <location>
        <begin position="40"/>
        <end position="83"/>
    </location>
</feature>
<evidence type="ECO:0000313" key="2">
    <source>
        <dbReference type="EMBL" id="KAK2067464.1"/>
    </source>
</evidence>
<dbReference type="Pfam" id="PF07956">
    <property type="entry name" value="DUF1690"/>
    <property type="match status" value="1"/>
</dbReference>
<keyword evidence="3" id="KW-1185">Reference proteome</keyword>
<protein>
    <recommendedName>
        <fullName evidence="4">MICOS complex subunit mic19</fullName>
    </recommendedName>
</protein>
<name>A0AAD9HYY3_9PEZI</name>
<dbReference type="AlphaFoldDB" id="A0AAD9HYY3"/>
<accession>A0AAD9HYY3</accession>
<dbReference type="EMBL" id="JAQQPM010000001">
    <property type="protein sequence ID" value="KAK2067464.1"/>
    <property type="molecule type" value="Genomic_DNA"/>
</dbReference>
<proteinExistence type="predicted"/>
<comment type="caution">
    <text evidence="2">The sequence shown here is derived from an EMBL/GenBank/DDBJ whole genome shotgun (WGS) entry which is preliminary data.</text>
</comment>
<sequence length="207" mass="22856">MWLCALLKAVKFTPRHRVGANVSGGIYNKSTPAGPLTRFIMGSSSSKPSSGATTPHVWKGSSPSSISGDMIESLQSSPETDTSRLQTLELQTQKRVAAELKKLQEQEAAALRDAKENISTAAAADASNVESAMSRHTVAREVEGLRKKLEERRQVRALPEGVETARGAVVRCLRENDRRPLDCWQEVERFKEEVRKLEKGWVEKVVS</sequence>
<organism evidence="2 3">
    <name type="scientific">Phyllachora maydis</name>
    <dbReference type="NCBI Taxonomy" id="1825666"/>
    <lineage>
        <taxon>Eukaryota</taxon>
        <taxon>Fungi</taxon>
        <taxon>Dikarya</taxon>
        <taxon>Ascomycota</taxon>
        <taxon>Pezizomycotina</taxon>
        <taxon>Sordariomycetes</taxon>
        <taxon>Sordariomycetidae</taxon>
        <taxon>Phyllachorales</taxon>
        <taxon>Phyllachoraceae</taxon>
        <taxon>Phyllachora</taxon>
    </lineage>
</organism>
<dbReference type="InterPro" id="IPR012471">
    <property type="entry name" value="DUF1690"/>
</dbReference>
<evidence type="ECO:0008006" key="4">
    <source>
        <dbReference type="Google" id="ProtNLM"/>
    </source>
</evidence>
<dbReference type="Proteomes" id="UP001217918">
    <property type="component" value="Unassembled WGS sequence"/>
</dbReference>
<gene>
    <name evidence="2" type="ORF">P8C59_001203</name>
</gene>
<evidence type="ECO:0000256" key="1">
    <source>
        <dbReference type="SAM" id="MobiDB-lite"/>
    </source>
</evidence>
<evidence type="ECO:0000313" key="3">
    <source>
        <dbReference type="Proteomes" id="UP001217918"/>
    </source>
</evidence>
<reference evidence="2" key="1">
    <citation type="journal article" date="2023" name="Mol. Plant Microbe Interact.">
        <title>Elucidating the Obligate Nature and Biological Capacity of an Invasive Fungal Corn Pathogen.</title>
        <authorList>
            <person name="MacCready J.S."/>
            <person name="Roggenkamp E.M."/>
            <person name="Gdanetz K."/>
            <person name="Chilvers M.I."/>
        </authorList>
    </citation>
    <scope>NUCLEOTIDE SEQUENCE</scope>
    <source>
        <strain evidence="2">PM02</strain>
    </source>
</reference>
<feature type="compositionally biased region" description="Polar residues" evidence="1">
    <location>
        <begin position="61"/>
        <end position="83"/>
    </location>
</feature>